<accession>A0ABU3RLV9</accession>
<feature type="transmembrane region" description="Helical" evidence="1">
    <location>
        <begin position="54"/>
        <end position="77"/>
    </location>
</feature>
<dbReference type="EMBL" id="JAWCUD010000012">
    <property type="protein sequence ID" value="MDU0205081.1"/>
    <property type="molecule type" value="Genomic_DNA"/>
</dbReference>
<protein>
    <submittedName>
        <fullName evidence="2">Uncharacterized protein</fullName>
    </submittedName>
</protein>
<keyword evidence="3" id="KW-1185">Reference proteome</keyword>
<proteinExistence type="predicted"/>
<dbReference type="RefSeq" id="WP_315955036.1">
    <property type="nucleotide sequence ID" value="NZ_JAWCUD010000012.1"/>
</dbReference>
<comment type="caution">
    <text evidence="2">The sequence shown here is derived from an EMBL/GenBank/DDBJ whole genome shotgun (WGS) entry which is preliminary data.</text>
</comment>
<gene>
    <name evidence="2" type="ORF">RQP52_28760</name>
</gene>
<evidence type="ECO:0000256" key="1">
    <source>
        <dbReference type="SAM" id="Phobius"/>
    </source>
</evidence>
<keyword evidence="1" id="KW-0472">Membrane</keyword>
<name>A0ABU3RLV9_9BACL</name>
<dbReference type="Proteomes" id="UP001260980">
    <property type="component" value="Unassembled WGS sequence"/>
</dbReference>
<organism evidence="2 3">
    <name type="scientific">Paenibacillus violae</name>
    <dbReference type="NCBI Taxonomy" id="3077234"/>
    <lineage>
        <taxon>Bacteria</taxon>
        <taxon>Bacillati</taxon>
        <taxon>Bacillota</taxon>
        <taxon>Bacilli</taxon>
        <taxon>Bacillales</taxon>
        <taxon>Paenibacillaceae</taxon>
        <taxon>Paenibacillus</taxon>
    </lineage>
</organism>
<sequence>MHVIASFEHSIYLELAITAVEEAGILKENIYAVPLQERPGKPGMFDSIHGSDGISLFDAGAALATAFTVIGSTYGFVLKGGAILWGLIGAAAGFTIGVVIDILHKKKKGVKNPAPGKKTEVVVLVNCTKEEAKYIQTMFWEHMALGVAVCD</sequence>
<evidence type="ECO:0000313" key="3">
    <source>
        <dbReference type="Proteomes" id="UP001260980"/>
    </source>
</evidence>
<keyword evidence="1" id="KW-0812">Transmembrane</keyword>
<keyword evidence="1" id="KW-1133">Transmembrane helix</keyword>
<feature type="transmembrane region" description="Helical" evidence="1">
    <location>
        <begin position="83"/>
        <end position="103"/>
    </location>
</feature>
<reference evidence="2 3" key="1">
    <citation type="submission" date="2023-10" db="EMBL/GenBank/DDBJ databases">
        <title>Paenibacillus strain PFR10 Genome sequencing and assembly.</title>
        <authorList>
            <person name="Kim I."/>
        </authorList>
    </citation>
    <scope>NUCLEOTIDE SEQUENCE [LARGE SCALE GENOMIC DNA]</scope>
    <source>
        <strain evidence="2 3">PFR10</strain>
    </source>
</reference>
<evidence type="ECO:0000313" key="2">
    <source>
        <dbReference type="EMBL" id="MDU0205081.1"/>
    </source>
</evidence>